<feature type="region of interest" description="Disordered" evidence="3">
    <location>
        <begin position="83"/>
        <end position="141"/>
    </location>
</feature>
<name>A0ABR4PB85_9HELO</name>
<proteinExistence type="predicted"/>
<dbReference type="PANTHER" id="PTHR37534:SF3">
    <property type="entry name" value="ZN(II)2CYS6 TRANSCRIPTION FACTOR (EUROFUNG)"/>
    <property type="match status" value="1"/>
</dbReference>
<evidence type="ECO:0000313" key="4">
    <source>
        <dbReference type="EMBL" id="KAL3420586.1"/>
    </source>
</evidence>
<comment type="subcellular location">
    <subcellularLocation>
        <location evidence="1">Nucleus</location>
    </subcellularLocation>
</comment>
<protein>
    <recommendedName>
        <fullName evidence="6">Transcription factor domain-containing protein</fullName>
    </recommendedName>
</protein>
<keyword evidence="2" id="KW-0539">Nucleus</keyword>
<evidence type="ECO:0000256" key="1">
    <source>
        <dbReference type="ARBA" id="ARBA00004123"/>
    </source>
</evidence>
<evidence type="ECO:0008006" key="6">
    <source>
        <dbReference type="Google" id="ProtNLM"/>
    </source>
</evidence>
<feature type="compositionally biased region" description="Acidic residues" evidence="3">
    <location>
        <begin position="87"/>
        <end position="96"/>
    </location>
</feature>
<dbReference type="PANTHER" id="PTHR37534">
    <property type="entry name" value="TRANSCRIPTIONAL ACTIVATOR PROTEIN UGA3"/>
    <property type="match status" value="1"/>
</dbReference>
<evidence type="ECO:0000256" key="3">
    <source>
        <dbReference type="SAM" id="MobiDB-lite"/>
    </source>
</evidence>
<dbReference type="Pfam" id="PF11951">
    <property type="entry name" value="Fungal_trans_2"/>
    <property type="match status" value="1"/>
</dbReference>
<feature type="compositionally biased region" description="Polar residues" evidence="3">
    <location>
        <begin position="116"/>
        <end position="138"/>
    </location>
</feature>
<evidence type="ECO:0000313" key="5">
    <source>
        <dbReference type="Proteomes" id="UP001629113"/>
    </source>
</evidence>
<dbReference type="Proteomes" id="UP001629113">
    <property type="component" value="Unassembled WGS sequence"/>
</dbReference>
<reference evidence="4 5" key="1">
    <citation type="submission" date="2024-06" db="EMBL/GenBank/DDBJ databases">
        <title>Complete genome of Phlyctema vagabunda strain 19-DSS-EL-015.</title>
        <authorList>
            <person name="Fiorenzani C."/>
        </authorList>
    </citation>
    <scope>NUCLEOTIDE SEQUENCE [LARGE SCALE GENOMIC DNA]</scope>
    <source>
        <strain evidence="4 5">19-DSS-EL-015</strain>
    </source>
</reference>
<evidence type="ECO:0000256" key="2">
    <source>
        <dbReference type="ARBA" id="ARBA00023242"/>
    </source>
</evidence>
<keyword evidence="5" id="KW-1185">Reference proteome</keyword>
<gene>
    <name evidence="4" type="ORF">PVAG01_07031</name>
</gene>
<accession>A0ABR4PB85</accession>
<organism evidence="4 5">
    <name type="scientific">Phlyctema vagabunda</name>
    <dbReference type="NCBI Taxonomy" id="108571"/>
    <lineage>
        <taxon>Eukaryota</taxon>
        <taxon>Fungi</taxon>
        <taxon>Dikarya</taxon>
        <taxon>Ascomycota</taxon>
        <taxon>Pezizomycotina</taxon>
        <taxon>Leotiomycetes</taxon>
        <taxon>Helotiales</taxon>
        <taxon>Dermateaceae</taxon>
        <taxon>Phlyctema</taxon>
    </lineage>
</organism>
<sequence length="633" mass="70413">MRVRWSPSPRRLPKLNAGANLDPLELADYGRQLAVSRVAEGVLNATSRGLESGRASAPNHAICETAVGLELQASQDAQTIVSQLDIPPEESTEIDDQLSKGRQDALPGSGDVYQPLPTTSTEYSPQFNRTSETNTGFTGTDVRNEDQTAFGLDLSSLAQTAVFSPGAAPFDWYELLAQDAISNLEKYPFLSHESRWEFDPSTLLQRPSSHYRSLSSNTRDSNFGGASSIVDGSTDAEDSSNSVAYINEPWNTTERIVLEPDEASLYQYFLTVIGPLLDLFDPADHFSNHVPHLAMHNTGLMKSILAVAAIHRSLHNEDLDTALAPENPARPQDNKPSDRHSATQFYYDTLTYLSQAMQHQSYAQSSEILATSILISTYEMFDGSNRDWERHLKGSFWILRTQDNDGESLGLRNAVWWAWLRQDIWAAFRDKRRTLTIWQPTIPLQDLKGSELACRSLYLLAKAVEYSSDEVKQTQDLVKRLEEGNLLLCALDEWKAVLPDTYLPLPIANDARTGFELICIHPPSYAAAIETYCFARIVIILNMPSTGSINEYHDRQKILDSAIKVICGLAQCSKAHELPLAFVSIQCLFAAGQCIRNAAEQIALLKILEDCIAICKWPPKSLIGELKAVWDST</sequence>
<comment type="caution">
    <text evidence="4">The sequence shown here is derived from an EMBL/GenBank/DDBJ whole genome shotgun (WGS) entry which is preliminary data.</text>
</comment>
<dbReference type="InterPro" id="IPR021858">
    <property type="entry name" value="Fun_TF"/>
</dbReference>
<dbReference type="EMBL" id="JBFCZG010000006">
    <property type="protein sequence ID" value="KAL3420586.1"/>
    <property type="molecule type" value="Genomic_DNA"/>
</dbReference>